<feature type="transmembrane region" description="Helical" evidence="5">
    <location>
        <begin position="204"/>
        <end position="229"/>
    </location>
</feature>
<gene>
    <name evidence="5" type="primary">nuoN</name>
    <name evidence="8" type="ORF">THII_2945</name>
</gene>
<dbReference type="GO" id="GO:0012505">
    <property type="term" value="C:endomembrane system"/>
    <property type="evidence" value="ECO:0007669"/>
    <property type="project" value="UniProtKB-SubCell"/>
</dbReference>
<feature type="transmembrane region" description="Helical" evidence="5">
    <location>
        <begin position="300"/>
        <end position="322"/>
    </location>
</feature>
<dbReference type="HOGENOM" id="CLU_007100_1_3_6"/>
<keyword evidence="9" id="KW-1185">Reference proteome</keyword>
<organism evidence="8 9">
    <name type="scientific">Thioploca ingrica</name>
    <dbReference type="NCBI Taxonomy" id="40754"/>
    <lineage>
        <taxon>Bacteria</taxon>
        <taxon>Pseudomonadati</taxon>
        <taxon>Pseudomonadota</taxon>
        <taxon>Gammaproteobacteria</taxon>
        <taxon>Thiotrichales</taxon>
        <taxon>Thiotrichaceae</taxon>
        <taxon>Thioploca</taxon>
    </lineage>
</organism>
<dbReference type="InterPro" id="IPR001750">
    <property type="entry name" value="ND/Mrp_TM"/>
</dbReference>
<dbReference type="PRINTS" id="PR01434">
    <property type="entry name" value="NADHDHGNASE5"/>
</dbReference>
<comment type="similarity">
    <text evidence="5">Belongs to the complex I subunit 2 family.</text>
</comment>
<dbReference type="EMBL" id="AP014633">
    <property type="protein sequence ID" value="BAP57242.1"/>
    <property type="molecule type" value="Genomic_DNA"/>
</dbReference>
<feature type="transmembrane region" description="Helical" evidence="5">
    <location>
        <begin position="12"/>
        <end position="31"/>
    </location>
</feature>
<evidence type="ECO:0000259" key="7">
    <source>
        <dbReference type="Pfam" id="PF00361"/>
    </source>
</evidence>
<dbReference type="InterPro" id="IPR010096">
    <property type="entry name" value="NADH-Q_OxRdtase_suN/2"/>
</dbReference>
<dbReference type="GO" id="GO:0050136">
    <property type="term" value="F:NADH dehydrogenase (quinone) (non-electrogenic) activity"/>
    <property type="evidence" value="ECO:0007669"/>
    <property type="project" value="UniProtKB-UniRule"/>
</dbReference>
<keyword evidence="5" id="KW-0830">Ubiquinone</keyword>
<dbReference type="Pfam" id="PF00361">
    <property type="entry name" value="Proton_antipo_M"/>
    <property type="match status" value="1"/>
</dbReference>
<keyword evidence="5" id="KW-1003">Cell membrane</keyword>
<dbReference type="STRING" id="40754.THII_2945"/>
<accession>A0A090AML0</accession>
<evidence type="ECO:0000256" key="1">
    <source>
        <dbReference type="ARBA" id="ARBA00004127"/>
    </source>
</evidence>
<keyword evidence="4 5" id="KW-0472">Membrane</keyword>
<name>A0A090AML0_9GAMM</name>
<feature type="transmembrane region" description="Helical" evidence="5">
    <location>
        <begin position="274"/>
        <end position="293"/>
    </location>
</feature>
<proteinExistence type="inferred from homology"/>
<keyword evidence="5" id="KW-0813">Transport</keyword>
<dbReference type="NCBIfam" id="TIGR01770">
    <property type="entry name" value="NDH_I_N"/>
    <property type="match status" value="1"/>
</dbReference>
<feature type="transmembrane region" description="Helical" evidence="5">
    <location>
        <begin position="456"/>
        <end position="479"/>
    </location>
</feature>
<feature type="domain" description="NADH:quinone oxidoreductase/Mrp antiporter transmembrane" evidence="7">
    <location>
        <begin position="125"/>
        <end position="419"/>
    </location>
</feature>
<feature type="transmembrane region" description="Helical" evidence="5">
    <location>
        <begin position="241"/>
        <end position="262"/>
    </location>
</feature>
<keyword evidence="2 5" id="KW-0812">Transmembrane</keyword>
<dbReference type="OrthoDB" id="9768329at2"/>
<dbReference type="GO" id="GO:0005886">
    <property type="term" value="C:plasma membrane"/>
    <property type="evidence" value="ECO:0007669"/>
    <property type="project" value="UniProtKB-SubCell"/>
</dbReference>
<dbReference type="GO" id="GO:0042773">
    <property type="term" value="P:ATP synthesis coupled electron transport"/>
    <property type="evidence" value="ECO:0007669"/>
    <property type="project" value="InterPro"/>
</dbReference>
<comment type="function">
    <text evidence="5">NDH-1 shuttles electrons from NADH, via FMN and iron-sulfur (Fe-S) centers, to quinones in the respiratory chain. The immediate electron acceptor for the enzyme in this species is believed to be ubiquinone. Couples the redox reaction to proton translocation (for every two electrons transferred, four hydrogen ions are translocated across the cytoplasmic membrane), and thus conserves the redox energy in a proton gradient.</text>
</comment>
<keyword evidence="5" id="KW-0520">NAD</keyword>
<dbReference type="GO" id="GO:0008137">
    <property type="term" value="F:NADH dehydrogenase (ubiquinone) activity"/>
    <property type="evidence" value="ECO:0007669"/>
    <property type="project" value="InterPro"/>
</dbReference>
<feature type="transmembrane region" description="Helical" evidence="5">
    <location>
        <begin position="131"/>
        <end position="150"/>
    </location>
</feature>
<sequence length="480" mass="52976">MMVANLNTIWLLPEILLLTMACLILVIDAYLPEQLRNLTYQLTQGTLLGTGLLILANYPQQQILAMNNLFVSDPLSGLLKFLIVIVVFWVFIYSRRYLRDHNMFKGEYFVLGLLAVLGMMVIVSAHSLLTIYLGLELLSLSLYTMVAMHRDSPAATEAAMKYFVLGALASGLLLYGISILYGITGTLDLAKLAQLLTQESEQKTIMIFGLVFVVVGLAFKLGAVPFHMWVPDVYQGAPTAVTLFISTAPKLAAFAMLMRLLVDGMPQLHTNWQQILILLSILSMAIGNIVAISQTNIKRMLAYSTISHVGFLMLGVLTATPAGYAASLFYVVVYTLMSLGGFGVILLLSRGGFEAERLEDFKGLNERNSWYAFIMLILMLSMAGMPPLLGFWAKWSVLIQVVQAGLVWLAVAAVFFAIIGAFYYLRIVKLMYFDKSENLILIEAGMDMRVALSVNALVILFLGLMPHTLMTVCLSALGIT</sequence>
<comment type="catalytic activity">
    <reaction evidence="5">
        <text>a quinone + NADH + 5 H(+)(in) = a quinol + NAD(+) + 4 H(+)(out)</text>
        <dbReference type="Rhea" id="RHEA:57888"/>
        <dbReference type="ChEBI" id="CHEBI:15378"/>
        <dbReference type="ChEBI" id="CHEBI:24646"/>
        <dbReference type="ChEBI" id="CHEBI:57540"/>
        <dbReference type="ChEBI" id="CHEBI:57945"/>
        <dbReference type="ChEBI" id="CHEBI:132124"/>
    </reaction>
</comment>
<dbReference type="NCBIfam" id="NF004442">
    <property type="entry name" value="PRK05777.1-5"/>
    <property type="match status" value="1"/>
</dbReference>
<evidence type="ECO:0000256" key="2">
    <source>
        <dbReference type="ARBA" id="ARBA00022692"/>
    </source>
</evidence>
<protein>
    <recommendedName>
        <fullName evidence="5">NADH-quinone oxidoreductase subunit N</fullName>
        <ecNumber evidence="5">7.1.1.-</ecNumber>
    </recommendedName>
    <alternativeName>
        <fullName evidence="5">NADH dehydrogenase I subunit N</fullName>
    </alternativeName>
    <alternativeName>
        <fullName evidence="5">NDH-1 subunit N</fullName>
    </alternativeName>
</protein>
<feature type="transmembrane region" description="Helical" evidence="5">
    <location>
        <begin position="162"/>
        <end position="184"/>
    </location>
</feature>
<comment type="subcellular location">
    <subcellularLocation>
        <location evidence="5">Cell membrane</location>
        <topology evidence="5">Multi-pass membrane protein</topology>
    </subcellularLocation>
    <subcellularLocation>
        <location evidence="1">Endomembrane system</location>
        <topology evidence="1">Multi-pass membrane protein</topology>
    </subcellularLocation>
    <subcellularLocation>
        <location evidence="6">Membrane</location>
        <topology evidence="6">Multi-pass membrane protein</topology>
    </subcellularLocation>
</comment>
<dbReference type="HAMAP" id="MF_00445">
    <property type="entry name" value="NDH1_NuoN_1"/>
    <property type="match status" value="1"/>
</dbReference>
<dbReference type="Proteomes" id="UP000031623">
    <property type="component" value="Chromosome"/>
</dbReference>
<dbReference type="KEGG" id="tig:THII_2945"/>
<dbReference type="AlphaFoldDB" id="A0A090AML0"/>
<dbReference type="EC" id="7.1.1.-" evidence="5"/>
<evidence type="ECO:0000256" key="5">
    <source>
        <dbReference type="HAMAP-Rule" id="MF_00445"/>
    </source>
</evidence>
<keyword evidence="3 5" id="KW-1133">Transmembrane helix</keyword>
<dbReference type="PANTHER" id="PTHR22773">
    <property type="entry name" value="NADH DEHYDROGENASE"/>
    <property type="match status" value="1"/>
</dbReference>
<feature type="transmembrane region" description="Helical" evidence="5">
    <location>
        <begin position="405"/>
        <end position="425"/>
    </location>
</feature>
<feature type="transmembrane region" description="Helical" evidence="5">
    <location>
        <begin position="78"/>
        <end position="94"/>
    </location>
</feature>
<evidence type="ECO:0000256" key="3">
    <source>
        <dbReference type="ARBA" id="ARBA00022989"/>
    </source>
</evidence>
<reference evidence="8 9" key="1">
    <citation type="journal article" date="2014" name="ISME J.">
        <title>Ecophysiology of Thioploca ingrica as revealed by the complete genome sequence supplemented with proteomic evidence.</title>
        <authorList>
            <person name="Kojima H."/>
            <person name="Ogura Y."/>
            <person name="Yamamoto N."/>
            <person name="Togashi T."/>
            <person name="Mori H."/>
            <person name="Watanabe T."/>
            <person name="Nemoto F."/>
            <person name="Kurokawa K."/>
            <person name="Hayashi T."/>
            <person name="Fukui M."/>
        </authorList>
    </citation>
    <scope>NUCLEOTIDE SEQUENCE [LARGE SCALE GENOMIC DNA]</scope>
</reference>
<keyword evidence="5" id="KW-1278">Translocase</keyword>
<evidence type="ECO:0000256" key="4">
    <source>
        <dbReference type="ARBA" id="ARBA00023136"/>
    </source>
</evidence>
<comment type="subunit">
    <text evidence="5">NDH-1 is composed of 14 different subunits. Subunits NuoA, H, J, K, L, M, N constitute the membrane sector of the complex.</text>
</comment>
<evidence type="ECO:0000256" key="6">
    <source>
        <dbReference type="RuleBase" id="RU000320"/>
    </source>
</evidence>
<evidence type="ECO:0000313" key="9">
    <source>
        <dbReference type="Proteomes" id="UP000031623"/>
    </source>
</evidence>
<keyword evidence="5" id="KW-0874">Quinone</keyword>
<dbReference type="GO" id="GO:0048038">
    <property type="term" value="F:quinone binding"/>
    <property type="evidence" value="ECO:0007669"/>
    <property type="project" value="UniProtKB-KW"/>
</dbReference>
<evidence type="ECO:0000313" key="8">
    <source>
        <dbReference type="EMBL" id="BAP57242.1"/>
    </source>
</evidence>
<feature type="transmembrane region" description="Helical" evidence="5">
    <location>
        <begin position="106"/>
        <end position="125"/>
    </location>
</feature>
<feature type="transmembrane region" description="Helical" evidence="5">
    <location>
        <begin position="328"/>
        <end position="349"/>
    </location>
</feature>
<feature type="transmembrane region" description="Helical" evidence="5">
    <location>
        <begin position="370"/>
        <end position="393"/>
    </location>
</feature>